<dbReference type="AlphaFoldDB" id="A0A1Y4I530"/>
<feature type="transmembrane region" description="Helical" evidence="1">
    <location>
        <begin position="94"/>
        <end position="111"/>
    </location>
</feature>
<evidence type="ECO:0000256" key="1">
    <source>
        <dbReference type="SAM" id="Phobius"/>
    </source>
</evidence>
<organism evidence="2 3">
    <name type="scientific">Parabacteroides distasonis</name>
    <dbReference type="NCBI Taxonomy" id="823"/>
    <lineage>
        <taxon>Bacteria</taxon>
        <taxon>Pseudomonadati</taxon>
        <taxon>Bacteroidota</taxon>
        <taxon>Bacteroidia</taxon>
        <taxon>Bacteroidales</taxon>
        <taxon>Tannerellaceae</taxon>
        <taxon>Parabacteroides</taxon>
    </lineage>
</organism>
<feature type="transmembrane region" description="Helical" evidence="1">
    <location>
        <begin position="249"/>
        <end position="269"/>
    </location>
</feature>
<feature type="transmembrane region" description="Helical" evidence="1">
    <location>
        <begin position="69"/>
        <end position="88"/>
    </location>
</feature>
<sequence>MGAVDFCLEKKGGINRLLSEMSLVLLCVIMFYSMHIFVFWGKTYVVYLAISIFVSIRMRFVTHKISKSDLVSCFFCLVMYSVLDLFHLENITSLFSYALRHVFLVCFVLLLKDTEKKRLVLLFTRIFVIIVGISLISFILYLLGVELPYETIRYDGNTNYSDFKCYPFLLIENEPGTIVRFQSVFLEPGHLGMISALLLYINGYSLKQPRVFVLLLSIFASLSLAAYVLLVIGAILYYIMNSKRVLKRVVLSFAYLLLIVVVGVSYYIYDPNSIFSRLIVERLDYNEDKGLRGNNRTSASFDSYYEQQFYKGGDCLLGVGPKIFSQSSWGDNRGQGGNASYKVFIVKYGLFGIFVLLLFFSVYTYYHKSKLLFGLLLLYIISFWQRPYALWEVELFLFIGAAIFLDESVYKNKGFVCVDRY</sequence>
<name>A0A1Y4I530_PARDI</name>
<evidence type="ECO:0008006" key="4">
    <source>
        <dbReference type="Google" id="ProtNLM"/>
    </source>
</evidence>
<keyword evidence="1" id="KW-0472">Membrane</keyword>
<dbReference type="RefSeq" id="WP_036616952.1">
    <property type="nucleotide sequence ID" value="NZ_CAJSZN010000003.1"/>
</dbReference>
<protein>
    <recommendedName>
        <fullName evidence="4">O-antigen ligase domain-containing protein</fullName>
    </recommendedName>
</protein>
<evidence type="ECO:0000313" key="2">
    <source>
        <dbReference type="EMBL" id="OUP15344.1"/>
    </source>
</evidence>
<dbReference type="EMBL" id="NFJX01000021">
    <property type="protein sequence ID" value="OUP15344.1"/>
    <property type="molecule type" value="Genomic_DNA"/>
</dbReference>
<reference evidence="3" key="1">
    <citation type="submission" date="2017-04" db="EMBL/GenBank/DDBJ databases">
        <title>Function of individual gut microbiota members based on whole genome sequencing of pure cultures obtained from chicken caecum.</title>
        <authorList>
            <person name="Medvecky M."/>
            <person name="Cejkova D."/>
            <person name="Polansky O."/>
            <person name="Karasova D."/>
            <person name="Kubasova T."/>
            <person name="Cizek A."/>
            <person name="Rychlik I."/>
        </authorList>
    </citation>
    <scope>NUCLEOTIDE SEQUENCE [LARGE SCALE GENOMIC DNA]</scope>
    <source>
        <strain evidence="3">An199</strain>
    </source>
</reference>
<comment type="caution">
    <text evidence="2">The sequence shown here is derived from an EMBL/GenBank/DDBJ whole genome shotgun (WGS) entry which is preliminary data.</text>
</comment>
<feature type="transmembrane region" description="Helical" evidence="1">
    <location>
        <begin position="21"/>
        <end position="38"/>
    </location>
</feature>
<dbReference type="Proteomes" id="UP000195950">
    <property type="component" value="Unassembled WGS sequence"/>
</dbReference>
<gene>
    <name evidence="2" type="ORF">B5F32_17600</name>
</gene>
<feature type="transmembrane region" description="Helical" evidence="1">
    <location>
        <begin position="387"/>
        <end position="405"/>
    </location>
</feature>
<feature type="transmembrane region" description="Helical" evidence="1">
    <location>
        <begin position="44"/>
        <end position="62"/>
    </location>
</feature>
<evidence type="ECO:0000313" key="3">
    <source>
        <dbReference type="Proteomes" id="UP000195950"/>
    </source>
</evidence>
<feature type="transmembrane region" description="Helical" evidence="1">
    <location>
        <begin position="123"/>
        <end position="143"/>
    </location>
</feature>
<feature type="transmembrane region" description="Helical" evidence="1">
    <location>
        <begin position="211"/>
        <end position="237"/>
    </location>
</feature>
<keyword evidence="1" id="KW-0812">Transmembrane</keyword>
<accession>A0A1Y4I530</accession>
<keyword evidence="1" id="KW-1133">Transmembrane helix</keyword>
<feature type="transmembrane region" description="Helical" evidence="1">
    <location>
        <begin position="345"/>
        <end position="366"/>
    </location>
</feature>
<proteinExistence type="predicted"/>